<name>A0A1I9SEF3_9CAUD</name>
<keyword evidence="1" id="KW-0812">Transmembrane</keyword>
<accession>A0A1I9SEF3</accession>
<dbReference type="Proteomes" id="UP000222009">
    <property type="component" value="Segment"/>
</dbReference>
<gene>
    <name evidence="2" type="ORF">kpv48_22</name>
</gene>
<keyword evidence="3" id="KW-1185">Reference proteome</keyword>
<organism evidence="2 3">
    <name type="scientific">Klebsiella phage vB_KpnP_KpV48</name>
    <dbReference type="NCBI Taxonomy" id="1912319"/>
    <lineage>
        <taxon>Viruses</taxon>
        <taxon>Duplodnaviria</taxon>
        <taxon>Heunggongvirae</taxon>
        <taxon>Uroviricota</taxon>
        <taxon>Caudoviricetes</taxon>
        <taxon>Autographivirales</taxon>
        <taxon>Autoscriptoviridae</taxon>
        <taxon>Slopekvirinae</taxon>
        <taxon>Drulisvirus</taxon>
        <taxon>Drulisvirus KpV48</taxon>
    </lineage>
</organism>
<reference evidence="2 3" key="1">
    <citation type="submission" date="2016-05" db="EMBL/GenBank/DDBJ databases">
        <title>Complete genome sequence of bacteriophage vB_KpnP_KpV48 lytic for Klebsiella pneumoniae.</title>
        <authorList>
            <person name="Komisarova E.V."/>
            <person name="Krasilnikova V.M."/>
            <person name="Kislichkina A.A."/>
            <person name="Myakinina V.P."/>
            <person name="Volozhantsev N.V."/>
        </authorList>
    </citation>
    <scope>NUCLEOTIDE SEQUENCE [LARGE SCALE GENOMIC DNA]</scope>
</reference>
<evidence type="ECO:0000313" key="3">
    <source>
        <dbReference type="Proteomes" id="UP000222009"/>
    </source>
</evidence>
<keyword evidence="1" id="KW-0472">Membrane</keyword>
<dbReference type="EMBL" id="KX237514">
    <property type="protein sequence ID" value="AOZ65230.1"/>
    <property type="molecule type" value="Genomic_DNA"/>
</dbReference>
<keyword evidence="1" id="KW-1133">Transmembrane helix</keyword>
<evidence type="ECO:0000256" key="1">
    <source>
        <dbReference type="SAM" id="Phobius"/>
    </source>
</evidence>
<sequence>MKMGICSVLGLIFVTLKLTGVIAWSWLWVLLPFWGPIAVGVVLVFLVAALKASSR</sequence>
<proteinExistence type="predicted"/>
<protein>
    <submittedName>
        <fullName evidence="2">Small Trp-rich protein</fullName>
    </submittedName>
</protein>
<feature type="transmembrane region" description="Helical" evidence="1">
    <location>
        <begin position="33"/>
        <end position="50"/>
    </location>
</feature>
<evidence type="ECO:0000313" key="2">
    <source>
        <dbReference type="EMBL" id="AOZ65230.1"/>
    </source>
</evidence>